<evidence type="ECO:0000256" key="2">
    <source>
        <dbReference type="ARBA" id="ARBA00022692"/>
    </source>
</evidence>
<keyword evidence="4" id="KW-0472">Membrane</keyword>
<accession>A0ABN8M6J2</accession>
<evidence type="ECO:0000256" key="4">
    <source>
        <dbReference type="ARBA" id="ARBA00023136"/>
    </source>
</evidence>
<dbReference type="EMBL" id="CALNXI010000288">
    <property type="protein sequence ID" value="CAH3024076.1"/>
    <property type="molecule type" value="Genomic_DNA"/>
</dbReference>
<dbReference type="PANTHER" id="PTHR21676:SF6">
    <property type="entry name" value="PROTEIN STUM"/>
    <property type="match status" value="1"/>
</dbReference>
<evidence type="ECO:0000313" key="5">
    <source>
        <dbReference type="EMBL" id="CAH3024076.1"/>
    </source>
</evidence>
<evidence type="ECO:0000256" key="3">
    <source>
        <dbReference type="ARBA" id="ARBA00022989"/>
    </source>
</evidence>
<evidence type="ECO:0000313" key="6">
    <source>
        <dbReference type="Proteomes" id="UP001159427"/>
    </source>
</evidence>
<comment type="subcellular location">
    <subcellularLocation>
        <location evidence="1">Membrane</location>
        <topology evidence="1">Multi-pass membrane protein</topology>
    </subcellularLocation>
</comment>
<dbReference type="PANTHER" id="PTHR21676">
    <property type="entry name" value="PROTEIN STUM"/>
    <property type="match status" value="1"/>
</dbReference>
<sequence>MSIVKENNNQQEPAPSKHFVKPLRLAQNSLHVPSHVLLPRGSLFAHPYPESVHPFETHEDQSISELTAKTIARGNHLIFDTNISQRRGEVSKHGRHNVHRSCHACDERNIGDFAVKSIPVLPFKVAVFCLILNTITPGAGVENAKENLPLVGLNVPVFIGENSSSGEYTLGLPTLTKSVENGNFLQRSFSQETDPSSSSRNIARLARISTSSTATSPNTLFEGFQIPTETVIPVENVGPIKKKKSISAQDAIPILPRSAAIACLILNILIPGLGRSVCVHQFFFAVGTNYSLSARL</sequence>
<protein>
    <submittedName>
        <fullName evidence="5">Uncharacterized protein</fullName>
    </submittedName>
</protein>
<evidence type="ECO:0000256" key="1">
    <source>
        <dbReference type="ARBA" id="ARBA00004141"/>
    </source>
</evidence>
<dbReference type="Proteomes" id="UP001159427">
    <property type="component" value="Unassembled WGS sequence"/>
</dbReference>
<organism evidence="5 6">
    <name type="scientific">Porites evermanni</name>
    <dbReference type="NCBI Taxonomy" id="104178"/>
    <lineage>
        <taxon>Eukaryota</taxon>
        <taxon>Metazoa</taxon>
        <taxon>Cnidaria</taxon>
        <taxon>Anthozoa</taxon>
        <taxon>Hexacorallia</taxon>
        <taxon>Scleractinia</taxon>
        <taxon>Fungiina</taxon>
        <taxon>Poritidae</taxon>
        <taxon>Porites</taxon>
    </lineage>
</organism>
<keyword evidence="6" id="KW-1185">Reference proteome</keyword>
<comment type="caution">
    <text evidence="5">The sequence shown here is derived from an EMBL/GenBank/DDBJ whole genome shotgun (WGS) entry which is preliminary data.</text>
</comment>
<keyword evidence="2" id="KW-0812">Transmembrane</keyword>
<dbReference type="InterPro" id="IPR026673">
    <property type="entry name" value="SPEC3/Stum"/>
</dbReference>
<name>A0ABN8M6J2_9CNID</name>
<reference evidence="5 6" key="1">
    <citation type="submission" date="2022-05" db="EMBL/GenBank/DDBJ databases">
        <authorList>
            <consortium name="Genoscope - CEA"/>
            <person name="William W."/>
        </authorList>
    </citation>
    <scope>NUCLEOTIDE SEQUENCE [LARGE SCALE GENOMIC DNA]</scope>
</reference>
<gene>
    <name evidence="5" type="ORF">PEVE_00021512</name>
</gene>
<proteinExistence type="predicted"/>
<keyword evidence="3" id="KW-1133">Transmembrane helix</keyword>